<gene>
    <name evidence="7" type="primary">flgA</name>
    <name evidence="7" type="ORF">ACFPOB_30715</name>
</gene>
<name>A0ABW0J289_9HYPH</name>
<comment type="caution">
    <text evidence="7">The sequence shown here is derived from an EMBL/GenBank/DDBJ whole genome shotgun (WGS) entry which is preliminary data.</text>
</comment>
<keyword evidence="3" id="KW-0574">Periplasm</keyword>
<feature type="region of interest" description="Disordered" evidence="4">
    <location>
        <begin position="323"/>
        <end position="343"/>
    </location>
</feature>
<dbReference type="InterPro" id="IPR039246">
    <property type="entry name" value="Flagellar_FlgA"/>
</dbReference>
<sequence length="343" mass="35737">MIRSVFLIAALTAIPAMAPAQTAAPAGERAPAATPATATRLKLKTDLTLSRDIVGFGDLIAGLSPQDGALPAFRAPALGETGTIQVSRIVEAAMKQGLLRDALDLDSQGVAQVVVTRAARRITGLDVEAAVKSALLERFGFDGRAFSLLLDGGAPSVVVEPELTGDLTALDLNYDARSRRVTGRLSMPGSAATRLKPVRVSGQLVETAEVVVPLRTIARGETLTAADITVERRPRDAQFNDVLGEMKAAVGKVAKRMLVAGSVLRNSDVQREEVVGRGEIVTIVYESRGVAISLRGRANEAGAVGDVISITNPQSKRVLQGTVTGPGRVNVSPQGGGQIAAAR</sequence>
<dbReference type="PANTHER" id="PTHR36307">
    <property type="entry name" value="FLAGELLA BASAL BODY P-RING FORMATION PROTEIN FLGA"/>
    <property type="match status" value="1"/>
</dbReference>
<keyword evidence="7" id="KW-0282">Flagellum</keyword>
<feature type="chain" id="PRO_5045692474" evidence="5">
    <location>
        <begin position="19"/>
        <end position="343"/>
    </location>
</feature>
<evidence type="ECO:0000256" key="1">
    <source>
        <dbReference type="ARBA" id="ARBA00004418"/>
    </source>
</evidence>
<dbReference type="CDD" id="cd11614">
    <property type="entry name" value="SAF_CpaB_FlgA_like"/>
    <property type="match status" value="1"/>
</dbReference>
<evidence type="ECO:0000256" key="5">
    <source>
        <dbReference type="SAM" id="SignalP"/>
    </source>
</evidence>
<evidence type="ECO:0000313" key="8">
    <source>
        <dbReference type="Proteomes" id="UP001596053"/>
    </source>
</evidence>
<dbReference type="RefSeq" id="WP_377801933.1">
    <property type="nucleotide sequence ID" value="NZ_JBHSLW010000139.1"/>
</dbReference>
<accession>A0ABW0J289</accession>
<dbReference type="Proteomes" id="UP001596053">
    <property type="component" value="Unassembled WGS sequence"/>
</dbReference>
<keyword evidence="7" id="KW-0969">Cilium</keyword>
<evidence type="ECO:0000259" key="6">
    <source>
        <dbReference type="SMART" id="SM00858"/>
    </source>
</evidence>
<protein>
    <submittedName>
        <fullName evidence="7">Flagellar basal body P-ring formation chaperone FlgA</fullName>
    </submittedName>
</protein>
<evidence type="ECO:0000256" key="2">
    <source>
        <dbReference type="ARBA" id="ARBA00022729"/>
    </source>
</evidence>
<feature type="compositionally biased region" description="Gly residues" evidence="4">
    <location>
        <begin position="334"/>
        <end position="343"/>
    </location>
</feature>
<dbReference type="InterPro" id="IPR013974">
    <property type="entry name" value="SAF"/>
</dbReference>
<dbReference type="NCBIfam" id="TIGR03170">
    <property type="entry name" value="flgA_cterm"/>
    <property type="match status" value="1"/>
</dbReference>
<keyword evidence="8" id="KW-1185">Reference proteome</keyword>
<dbReference type="Pfam" id="PF13144">
    <property type="entry name" value="ChapFlgA"/>
    <property type="match status" value="1"/>
</dbReference>
<comment type="subcellular location">
    <subcellularLocation>
        <location evidence="1">Periplasm</location>
    </subcellularLocation>
</comment>
<keyword evidence="7" id="KW-0966">Cell projection</keyword>
<keyword evidence="2 5" id="KW-0732">Signal</keyword>
<feature type="domain" description="SAF" evidence="6">
    <location>
        <begin position="208"/>
        <end position="270"/>
    </location>
</feature>
<dbReference type="EMBL" id="JBHSLW010000139">
    <property type="protein sequence ID" value="MFC5423898.1"/>
    <property type="molecule type" value="Genomic_DNA"/>
</dbReference>
<dbReference type="Gene3D" id="3.90.1210.10">
    <property type="entry name" value="Antifreeze-like/N-acetylneuraminic acid synthase C-terminal domain"/>
    <property type="match status" value="1"/>
</dbReference>
<dbReference type="SMART" id="SM00858">
    <property type="entry name" value="SAF"/>
    <property type="match status" value="1"/>
</dbReference>
<dbReference type="InterPro" id="IPR017585">
    <property type="entry name" value="SAF_FlgA"/>
</dbReference>
<dbReference type="PANTHER" id="PTHR36307:SF1">
    <property type="entry name" value="FLAGELLA BASAL BODY P-RING FORMATION PROTEIN FLGA"/>
    <property type="match status" value="1"/>
</dbReference>
<organism evidence="7 8">
    <name type="scientific">Bosea eneae</name>
    <dbReference type="NCBI Taxonomy" id="151454"/>
    <lineage>
        <taxon>Bacteria</taxon>
        <taxon>Pseudomonadati</taxon>
        <taxon>Pseudomonadota</taxon>
        <taxon>Alphaproteobacteria</taxon>
        <taxon>Hyphomicrobiales</taxon>
        <taxon>Boseaceae</taxon>
        <taxon>Bosea</taxon>
    </lineage>
</organism>
<evidence type="ECO:0000256" key="4">
    <source>
        <dbReference type="SAM" id="MobiDB-lite"/>
    </source>
</evidence>
<proteinExistence type="predicted"/>
<evidence type="ECO:0000313" key="7">
    <source>
        <dbReference type="EMBL" id="MFC5423898.1"/>
    </source>
</evidence>
<evidence type="ECO:0000256" key="3">
    <source>
        <dbReference type="ARBA" id="ARBA00022764"/>
    </source>
</evidence>
<feature type="signal peptide" evidence="5">
    <location>
        <begin position="1"/>
        <end position="18"/>
    </location>
</feature>
<reference evidence="8" key="1">
    <citation type="journal article" date="2019" name="Int. J. Syst. Evol. Microbiol.">
        <title>The Global Catalogue of Microorganisms (GCM) 10K type strain sequencing project: providing services to taxonomists for standard genome sequencing and annotation.</title>
        <authorList>
            <consortium name="The Broad Institute Genomics Platform"/>
            <consortium name="The Broad Institute Genome Sequencing Center for Infectious Disease"/>
            <person name="Wu L."/>
            <person name="Ma J."/>
        </authorList>
    </citation>
    <scope>NUCLEOTIDE SEQUENCE [LARGE SCALE GENOMIC DNA]</scope>
    <source>
        <strain evidence="8">NCAIM B.01391</strain>
    </source>
</reference>
<dbReference type="Gene3D" id="2.30.30.760">
    <property type="match status" value="1"/>
</dbReference>